<dbReference type="InterPro" id="IPR036259">
    <property type="entry name" value="MFS_trans_sf"/>
</dbReference>
<evidence type="ECO:0000256" key="9">
    <source>
        <dbReference type="ARBA" id="ARBA00037295"/>
    </source>
</evidence>
<evidence type="ECO:0000256" key="8">
    <source>
        <dbReference type="ARBA" id="ARBA00023136"/>
    </source>
</evidence>
<feature type="transmembrane region" description="Helical" evidence="12">
    <location>
        <begin position="335"/>
        <end position="362"/>
    </location>
</feature>
<evidence type="ECO:0000313" key="14">
    <source>
        <dbReference type="EMBL" id="GAS99333.1"/>
    </source>
</evidence>
<comment type="caution">
    <text evidence="14">The sequence shown here is derived from an EMBL/GenBank/DDBJ whole genome shotgun (WGS) entry which is preliminary data.</text>
</comment>
<keyword evidence="3" id="KW-0813">Transport</keyword>
<dbReference type="Proteomes" id="UP000069443">
    <property type="component" value="Unassembled WGS sequence"/>
</dbReference>
<dbReference type="GO" id="GO:0015293">
    <property type="term" value="F:symporter activity"/>
    <property type="evidence" value="ECO:0007669"/>
    <property type="project" value="UniProtKB-KW"/>
</dbReference>
<keyword evidence="8 12" id="KW-0472">Membrane</keyword>
<comment type="similarity">
    <text evidence="2">Belongs to the major facilitator superfamily. Metabolite:H+ Symporter (MHS) family (TC 2.A.1.6) family.</text>
</comment>
<proteinExistence type="inferred from homology"/>
<dbReference type="InterPro" id="IPR051084">
    <property type="entry name" value="H+-coupled_symporters"/>
</dbReference>
<dbReference type="PROSITE" id="PS50850">
    <property type="entry name" value="MFS"/>
    <property type="match status" value="1"/>
</dbReference>
<reference evidence="15" key="1">
    <citation type="journal article" date="2016" name="Genome Announc.">
        <title>Draft Genome Sequences of Five Rapidly Growing Mycobacterium Species, M. thermoresistibile, M. fortuitum subsp. acetamidolyticum, M. canariasense, M. brisbanense, and M. novocastrense.</title>
        <authorList>
            <person name="Katahira K."/>
            <person name="Ogura Y."/>
            <person name="Gotoh Y."/>
            <person name="Hayashi T."/>
        </authorList>
    </citation>
    <scope>NUCLEOTIDE SEQUENCE [LARGE SCALE GENOMIC DNA]</scope>
    <source>
        <strain evidence="15">JCM15298</strain>
    </source>
</reference>
<feature type="region of interest" description="Disordered" evidence="11">
    <location>
        <begin position="436"/>
        <end position="461"/>
    </location>
</feature>
<dbReference type="AlphaFoldDB" id="A0A117ICE0"/>
<keyword evidence="15" id="KW-1185">Reference proteome</keyword>
<keyword evidence="5 12" id="KW-0812">Transmembrane</keyword>
<dbReference type="PANTHER" id="PTHR43528:SF1">
    <property type="entry name" value="ALPHA-KETOGLUTARATE PERMEASE"/>
    <property type="match status" value="1"/>
</dbReference>
<feature type="domain" description="Major facilitator superfamily (MFS) profile" evidence="13">
    <location>
        <begin position="14"/>
        <end position="427"/>
    </location>
</feature>
<keyword evidence="4" id="KW-1003">Cell membrane</keyword>
<comment type="subcellular location">
    <subcellularLocation>
        <location evidence="1">Cell membrane</location>
        <topology evidence="1">Multi-pass membrane protein</topology>
    </subcellularLocation>
</comment>
<dbReference type="GO" id="GO:0005886">
    <property type="term" value="C:plasma membrane"/>
    <property type="evidence" value="ECO:0007669"/>
    <property type="project" value="UniProtKB-SubCell"/>
</dbReference>
<evidence type="ECO:0000256" key="5">
    <source>
        <dbReference type="ARBA" id="ARBA00022692"/>
    </source>
</evidence>
<evidence type="ECO:0000256" key="1">
    <source>
        <dbReference type="ARBA" id="ARBA00004651"/>
    </source>
</evidence>
<evidence type="ECO:0000256" key="2">
    <source>
        <dbReference type="ARBA" id="ARBA00008240"/>
    </source>
</evidence>
<dbReference type="InterPro" id="IPR005829">
    <property type="entry name" value="Sugar_transporter_CS"/>
</dbReference>
<evidence type="ECO:0000259" key="13">
    <source>
        <dbReference type="PROSITE" id="PS50850"/>
    </source>
</evidence>
<dbReference type="PROSITE" id="PS00216">
    <property type="entry name" value="SUGAR_TRANSPORT_1"/>
    <property type="match status" value="1"/>
</dbReference>
<evidence type="ECO:0000256" key="12">
    <source>
        <dbReference type="SAM" id="Phobius"/>
    </source>
</evidence>
<keyword evidence="6" id="KW-0769">Symport</keyword>
<feature type="transmembrane region" description="Helical" evidence="12">
    <location>
        <begin position="12"/>
        <end position="39"/>
    </location>
</feature>
<organism evidence="14 15">
    <name type="scientific">Mycolicibacterium canariasense</name>
    <name type="common">Mycobacterium canariasense</name>
    <dbReference type="NCBI Taxonomy" id="228230"/>
    <lineage>
        <taxon>Bacteria</taxon>
        <taxon>Bacillati</taxon>
        <taxon>Actinomycetota</taxon>
        <taxon>Actinomycetes</taxon>
        <taxon>Mycobacteriales</taxon>
        <taxon>Mycobacteriaceae</taxon>
        <taxon>Mycolicibacterium</taxon>
    </lineage>
</organism>
<dbReference type="RefSeq" id="WP_064961424.1">
    <property type="nucleotide sequence ID" value="NZ_BCSY01000135.1"/>
</dbReference>
<dbReference type="Pfam" id="PF07690">
    <property type="entry name" value="MFS_1"/>
    <property type="match status" value="1"/>
</dbReference>
<dbReference type="PANTHER" id="PTHR43528">
    <property type="entry name" value="ALPHA-KETOGLUTARATE PERMEASE"/>
    <property type="match status" value="1"/>
</dbReference>
<dbReference type="InterPro" id="IPR020846">
    <property type="entry name" value="MFS_dom"/>
</dbReference>
<dbReference type="FunFam" id="1.20.1250.20:FF:000001">
    <property type="entry name" value="Dicarboxylate MFS transporter"/>
    <property type="match status" value="1"/>
</dbReference>
<dbReference type="InterPro" id="IPR011701">
    <property type="entry name" value="MFS"/>
</dbReference>
<accession>A0A117ICE0</accession>
<reference evidence="15" key="2">
    <citation type="submission" date="2016-02" db="EMBL/GenBank/DDBJ databases">
        <title>Draft genome sequence of five rapidly growing Mycobacterium species.</title>
        <authorList>
            <person name="Katahira K."/>
            <person name="Gotou Y."/>
            <person name="Iida K."/>
            <person name="Ogura Y."/>
            <person name="Hayashi T."/>
        </authorList>
    </citation>
    <scope>NUCLEOTIDE SEQUENCE [LARGE SCALE GENOMIC DNA]</scope>
    <source>
        <strain evidence="15">JCM15298</strain>
    </source>
</reference>
<protein>
    <recommendedName>
        <fullName evidence="10">Putative proline/betaine transporter</fullName>
    </recommendedName>
</protein>
<feature type="transmembrane region" description="Helical" evidence="12">
    <location>
        <begin position="401"/>
        <end position="423"/>
    </location>
</feature>
<feature type="transmembrane region" description="Helical" evidence="12">
    <location>
        <begin position="88"/>
        <end position="105"/>
    </location>
</feature>
<dbReference type="SUPFAM" id="SSF103473">
    <property type="entry name" value="MFS general substrate transporter"/>
    <property type="match status" value="1"/>
</dbReference>
<evidence type="ECO:0000313" key="15">
    <source>
        <dbReference type="Proteomes" id="UP000069443"/>
    </source>
</evidence>
<name>A0A117ICE0_MYCCR</name>
<evidence type="ECO:0000256" key="3">
    <source>
        <dbReference type="ARBA" id="ARBA00022448"/>
    </source>
</evidence>
<feature type="transmembrane region" description="Helical" evidence="12">
    <location>
        <begin position="152"/>
        <end position="175"/>
    </location>
</feature>
<evidence type="ECO:0000256" key="7">
    <source>
        <dbReference type="ARBA" id="ARBA00022989"/>
    </source>
</evidence>
<feature type="transmembrane region" description="Helical" evidence="12">
    <location>
        <begin position="374"/>
        <end position="395"/>
    </location>
</feature>
<dbReference type="Gene3D" id="1.20.1250.20">
    <property type="entry name" value="MFS general substrate transporter like domains"/>
    <property type="match status" value="1"/>
</dbReference>
<feature type="transmembrane region" description="Helical" evidence="12">
    <location>
        <begin position="111"/>
        <end position="131"/>
    </location>
</feature>
<feature type="transmembrane region" description="Helical" evidence="12">
    <location>
        <begin position="51"/>
        <end position="76"/>
    </location>
</feature>
<evidence type="ECO:0000256" key="4">
    <source>
        <dbReference type="ARBA" id="ARBA00022475"/>
    </source>
</evidence>
<feature type="transmembrane region" description="Helical" evidence="12">
    <location>
        <begin position="310"/>
        <end position="329"/>
    </location>
</feature>
<dbReference type="STRING" id="228230.RMCC_6298"/>
<feature type="transmembrane region" description="Helical" evidence="12">
    <location>
        <begin position="244"/>
        <end position="266"/>
    </location>
</feature>
<evidence type="ECO:0000256" key="10">
    <source>
        <dbReference type="ARBA" id="ARBA00039918"/>
    </source>
</evidence>
<evidence type="ECO:0000256" key="6">
    <source>
        <dbReference type="ARBA" id="ARBA00022847"/>
    </source>
</evidence>
<feature type="transmembrane region" description="Helical" evidence="12">
    <location>
        <begin position="187"/>
        <end position="206"/>
    </location>
</feature>
<dbReference type="PROSITE" id="PS00217">
    <property type="entry name" value="SUGAR_TRANSPORT_2"/>
    <property type="match status" value="1"/>
</dbReference>
<gene>
    <name evidence="14" type="ORF">RMCC_6298</name>
</gene>
<sequence length="461" mass="48316">MHTTTARAPSRARIAVAVGIGNFMEWFDFAVYGFFAAIIGELFFPPGTSPFVALLSSLAVFAVGFVMRPLGGFVLGPIGDRFGRRMQLAVSVVAMGTATTLIGVLPDYAAIGVAAPCLLVLLRCVQGLSAGGEWTGSAAFLVESTPTHRRGIFASVISGTAALATIAGSLFALFLNSVLTEEQILSWGWRVPFLMAAPLALIGLYIRSRLSETPVFEKVKAQQAIQEPDRLAVFRGFRRNIKPILLTLAIAAVQGLGFYYLATYVVNYLISTVKLDRGTALGLAAIGLFVYMILCPVAGALSDRFGRRRLNIIGTIGYVVLPFPVFLMMSGGDSIAIVAGISILSLAQCLVSVTTVVMLVELFPASTRASSSALGFNFALAFIAGPGPFIAAWIAGVTGSAVAPAGYQVLVAAIALVVIVRWLPETAGRNIAADHAEDEEHAGEGGAAGVPADAIGSKGKR</sequence>
<evidence type="ECO:0000256" key="11">
    <source>
        <dbReference type="SAM" id="MobiDB-lite"/>
    </source>
</evidence>
<feature type="transmembrane region" description="Helical" evidence="12">
    <location>
        <begin position="278"/>
        <end position="298"/>
    </location>
</feature>
<dbReference type="EMBL" id="BCSY01000135">
    <property type="protein sequence ID" value="GAS99333.1"/>
    <property type="molecule type" value="Genomic_DNA"/>
</dbReference>
<comment type="function">
    <text evidence="9">May be a proton symporter involved in the uptake of osmolytes such as proline and glycine betaine.</text>
</comment>
<keyword evidence="7 12" id="KW-1133">Transmembrane helix</keyword>